<dbReference type="EMBL" id="BART01017458">
    <property type="protein sequence ID" value="GAG77959.1"/>
    <property type="molecule type" value="Genomic_DNA"/>
</dbReference>
<keyword evidence="1" id="KW-0812">Transmembrane</keyword>
<proteinExistence type="predicted"/>
<feature type="transmembrane region" description="Helical" evidence="1">
    <location>
        <begin position="26"/>
        <end position="47"/>
    </location>
</feature>
<organism evidence="2">
    <name type="scientific">marine sediment metagenome</name>
    <dbReference type="NCBI Taxonomy" id="412755"/>
    <lineage>
        <taxon>unclassified sequences</taxon>
        <taxon>metagenomes</taxon>
        <taxon>ecological metagenomes</taxon>
    </lineage>
</organism>
<sequence>MAALVMTGLWWDKIDAGITPAKTDVVNVMLLMFLVLAFTISILWGSFRTWRHSARAEAEEAIRMTE</sequence>
<protein>
    <submittedName>
        <fullName evidence="2">Uncharacterized protein</fullName>
    </submittedName>
</protein>
<evidence type="ECO:0000313" key="2">
    <source>
        <dbReference type="EMBL" id="GAG77959.1"/>
    </source>
</evidence>
<reference evidence="2" key="1">
    <citation type="journal article" date="2014" name="Front. Microbiol.">
        <title>High frequency of phylogenetically diverse reductive dehalogenase-homologous genes in deep subseafloor sedimentary metagenomes.</title>
        <authorList>
            <person name="Kawai M."/>
            <person name="Futagami T."/>
            <person name="Toyoda A."/>
            <person name="Takaki Y."/>
            <person name="Nishi S."/>
            <person name="Hori S."/>
            <person name="Arai W."/>
            <person name="Tsubouchi T."/>
            <person name="Morono Y."/>
            <person name="Uchiyama I."/>
            <person name="Ito T."/>
            <person name="Fujiyama A."/>
            <person name="Inagaki F."/>
            <person name="Takami H."/>
        </authorList>
    </citation>
    <scope>NUCLEOTIDE SEQUENCE</scope>
    <source>
        <strain evidence="2">Expedition CK06-06</strain>
    </source>
</reference>
<keyword evidence="1" id="KW-0472">Membrane</keyword>
<evidence type="ECO:0000256" key="1">
    <source>
        <dbReference type="SAM" id="Phobius"/>
    </source>
</evidence>
<dbReference type="AlphaFoldDB" id="X1A8I6"/>
<name>X1A8I6_9ZZZZ</name>
<keyword evidence="1" id="KW-1133">Transmembrane helix</keyword>
<gene>
    <name evidence="2" type="ORF">S01H4_33227</name>
</gene>
<comment type="caution">
    <text evidence="2">The sequence shown here is derived from an EMBL/GenBank/DDBJ whole genome shotgun (WGS) entry which is preliminary data.</text>
</comment>
<accession>X1A8I6</accession>